<proteinExistence type="predicted"/>
<name>A0A1E3UG04_9FIRM</name>
<accession>A0A1E3UG04</accession>
<protein>
    <submittedName>
        <fullName evidence="1">Uncharacterized protein</fullName>
    </submittedName>
</protein>
<organism evidence="1 2">
    <name type="scientific">Eisenbergiella tayi</name>
    <dbReference type="NCBI Taxonomy" id="1432052"/>
    <lineage>
        <taxon>Bacteria</taxon>
        <taxon>Bacillati</taxon>
        <taxon>Bacillota</taxon>
        <taxon>Clostridia</taxon>
        <taxon>Lachnospirales</taxon>
        <taxon>Lachnospiraceae</taxon>
        <taxon>Eisenbergiella</taxon>
    </lineage>
</organism>
<reference evidence="1 2" key="1">
    <citation type="submission" date="2016-08" db="EMBL/GenBank/DDBJ databases">
        <authorList>
            <person name="Seilhamer J.J."/>
        </authorList>
    </citation>
    <scope>NUCLEOTIDE SEQUENCE [LARGE SCALE GENOMIC DNA]</scope>
    <source>
        <strain evidence="1 2">NML150140-1</strain>
    </source>
</reference>
<dbReference type="InterPro" id="IPR045722">
    <property type="entry name" value="DUF6076"/>
</dbReference>
<dbReference type="OrthoDB" id="1816313at2"/>
<dbReference type="RefSeq" id="WP_034534043.1">
    <property type="nucleotide sequence ID" value="NZ_CABMHK010000142.1"/>
</dbReference>
<sequence length="374" mass="41883">MDKIINHAVLSLDFWQDTVTYEGCAMPTGTIGCEVLNISAEAIETLTPPCDTMNRLLQGMNTGTVDLTLLPQVQGAASGILSFMDVTRPFSRLSNSDFGKKLADVFSAAYLEDARDYLQLSQQEQLLCTLTGQHSRAAQLIRMTQVLGHLSYSLRQYKDALLPFARQLNEPGHDRTAEGYAALFGQFFQEEPTLSDGNPSWMTLTNASVQYVSAIRPGAAEPQLVKRMHYVSFVGMFRSDLFEGLCVGHAPRQCPICGRWFLTTDARRTKYCGGLAPGDKRRRTCRQIGNLRGRAQRELAADHPIKAVYNRRMNTILQSTRRGKLDAELAKVMKKLAKDKMLRAISDHSYASTRYEQEMTQEALLAEAKRRMAL</sequence>
<dbReference type="Pfam" id="PF19553">
    <property type="entry name" value="DUF6076"/>
    <property type="match status" value="1"/>
</dbReference>
<dbReference type="EMBL" id="MEHA01000016">
    <property type="protein sequence ID" value="ODR48710.1"/>
    <property type="molecule type" value="Genomic_DNA"/>
</dbReference>
<dbReference type="PROSITE" id="PS51257">
    <property type="entry name" value="PROKAR_LIPOPROTEIN"/>
    <property type="match status" value="1"/>
</dbReference>
<dbReference type="Proteomes" id="UP000094271">
    <property type="component" value="Unassembled WGS sequence"/>
</dbReference>
<evidence type="ECO:0000313" key="2">
    <source>
        <dbReference type="Proteomes" id="UP000094271"/>
    </source>
</evidence>
<comment type="caution">
    <text evidence="1">The sequence shown here is derived from an EMBL/GenBank/DDBJ whole genome shotgun (WGS) entry which is preliminary data.</text>
</comment>
<dbReference type="AlphaFoldDB" id="A0A1E3UG04"/>
<evidence type="ECO:0000313" key="1">
    <source>
        <dbReference type="EMBL" id="ODR48710.1"/>
    </source>
</evidence>
<gene>
    <name evidence="1" type="ORF">BEI59_20235</name>
</gene>